<protein>
    <recommendedName>
        <fullName evidence="1">Mitochondrial import inner membrane translocase subunit TIM50</fullName>
    </recommendedName>
</protein>
<dbReference type="PANTHER" id="PTHR12210">
    <property type="entry name" value="DULLARD PROTEIN PHOSPHATASE"/>
    <property type="match status" value="1"/>
</dbReference>
<evidence type="ECO:0000313" key="4">
    <source>
        <dbReference type="EMBL" id="CAK74949.1"/>
    </source>
</evidence>
<dbReference type="Pfam" id="PF03031">
    <property type="entry name" value="NIF"/>
    <property type="match status" value="1"/>
</dbReference>
<dbReference type="GeneID" id="5028131"/>
<keyword evidence="1" id="KW-0811">Translocation</keyword>
<dbReference type="Gene3D" id="3.40.50.1000">
    <property type="entry name" value="HAD superfamily/HAD-like"/>
    <property type="match status" value="1"/>
</dbReference>
<keyword evidence="5" id="KW-1185">Reference proteome</keyword>
<dbReference type="InterPro" id="IPR004274">
    <property type="entry name" value="FCP1_dom"/>
</dbReference>
<dbReference type="FunFam" id="3.40.50.1000:FF:000121">
    <property type="entry name" value="Uncharacterized protein"/>
    <property type="match status" value="1"/>
</dbReference>
<comment type="function">
    <text evidence="1">Essential component of the TIM23 complex, a complex that mediates the translocation of transit peptide-containing proteins across the mitochondrial inner membrane.</text>
</comment>
<comment type="subunit">
    <text evidence="1">Component of the TIM23 complex.</text>
</comment>
<dbReference type="EMBL" id="CT868207">
    <property type="protein sequence ID" value="CAK74949.1"/>
    <property type="molecule type" value="Genomic_DNA"/>
</dbReference>
<dbReference type="OrthoDB" id="299708at2759"/>
<keyword evidence="1" id="KW-0653">Protein transport</keyword>
<dbReference type="AlphaFoldDB" id="A0CVY2"/>
<dbReference type="GO" id="GO:0005744">
    <property type="term" value="C:TIM23 mitochondrial import inner membrane translocase complex"/>
    <property type="evidence" value="ECO:0007669"/>
    <property type="project" value="UniProtKB-UniRule"/>
</dbReference>
<keyword evidence="1" id="KW-0496">Mitochondrion</keyword>
<dbReference type="RefSeq" id="XP_001442346.1">
    <property type="nucleotide sequence ID" value="XM_001442309.2"/>
</dbReference>
<dbReference type="GO" id="GO:0004721">
    <property type="term" value="F:phosphoprotein phosphatase activity"/>
    <property type="evidence" value="ECO:0000318"/>
    <property type="project" value="GO_Central"/>
</dbReference>
<evidence type="ECO:0000256" key="2">
    <source>
        <dbReference type="SAM" id="MobiDB-lite"/>
    </source>
</evidence>
<dbReference type="InterPro" id="IPR036412">
    <property type="entry name" value="HAD-like_sf"/>
</dbReference>
<feature type="region of interest" description="Disordered" evidence="2">
    <location>
        <begin position="1"/>
        <end position="87"/>
    </location>
</feature>
<accession>A0CVY2</accession>
<keyword evidence="1" id="KW-0813">Transport</keyword>
<feature type="domain" description="FCP1 homology" evidence="3">
    <location>
        <begin position="213"/>
        <end position="374"/>
    </location>
</feature>
<keyword evidence="1" id="KW-0809">Transit peptide</keyword>
<feature type="compositionally biased region" description="Polar residues" evidence="2">
    <location>
        <begin position="12"/>
        <end position="27"/>
    </location>
</feature>
<dbReference type="SUPFAM" id="SSF56784">
    <property type="entry name" value="HAD-like"/>
    <property type="match status" value="1"/>
</dbReference>
<sequence>MDQFLSVRHSAKSFQFRSSPCSKQSFQSEDDRDTALSFDITPKPKPKPLQGLSPMSSAFDNEDSDKGSQRGEAISKPSIPKLSRFSTQRVITMNEGDKDEEPEVIEKEVKQASNIQSQMHDEQTKTMEEQLKKMEEKTNINPKLKQLKSKPLSMRNFQKSWRVQRRQVIGTPLSTFDIQSKNRRVGLIYSRKCLKGPSEQFIEKKKVILSKINPNKINTIFLDLDETLVHACHSRETHTVKLQQQNEDGSEIGVGINIRPYTTYFLQELAQYYTIYIYTASSQPYAQTIVNYLDPHKQYISGILSRSNCMETKNGFFIKDLRIIQDIDLNRTLIIDNLVHSFGLQVENGIPILEWHDNQEDLELKYLLEYLIEASEQPNLKEFNLTHLQLDNLINYAIKQ</sequence>
<dbReference type="InterPro" id="IPR023214">
    <property type="entry name" value="HAD_sf"/>
</dbReference>
<dbReference type="PROSITE" id="PS50969">
    <property type="entry name" value="FCP1"/>
    <property type="match status" value="1"/>
</dbReference>
<dbReference type="HOGENOM" id="CLU_020262_3_0_1"/>
<dbReference type="KEGG" id="ptm:GSPATT00001151001"/>
<dbReference type="eggNOG" id="KOG1605">
    <property type="taxonomic scope" value="Eukaryota"/>
</dbReference>
<dbReference type="STRING" id="5888.A0CVY2"/>
<evidence type="ECO:0000259" key="3">
    <source>
        <dbReference type="PROSITE" id="PS50969"/>
    </source>
</evidence>
<dbReference type="GO" id="GO:0015031">
    <property type="term" value="P:protein transport"/>
    <property type="evidence" value="ECO:0007669"/>
    <property type="project" value="UniProtKB-KW"/>
</dbReference>
<dbReference type="SMART" id="SM00577">
    <property type="entry name" value="CPDc"/>
    <property type="match status" value="1"/>
</dbReference>
<gene>
    <name evidence="4" type="ORF">GSPATT00001151001</name>
</gene>
<dbReference type="InterPro" id="IPR050365">
    <property type="entry name" value="TIM50"/>
</dbReference>
<organism evidence="4 5">
    <name type="scientific">Paramecium tetraurelia</name>
    <dbReference type="NCBI Taxonomy" id="5888"/>
    <lineage>
        <taxon>Eukaryota</taxon>
        <taxon>Sar</taxon>
        <taxon>Alveolata</taxon>
        <taxon>Ciliophora</taxon>
        <taxon>Intramacronucleata</taxon>
        <taxon>Oligohymenophorea</taxon>
        <taxon>Peniculida</taxon>
        <taxon>Parameciidae</taxon>
        <taxon>Paramecium</taxon>
    </lineage>
</organism>
<dbReference type="InParanoid" id="A0CVY2"/>
<proteinExistence type="inferred from homology"/>
<dbReference type="OMA" id="TLVHACH"/>
<reference evidence="4 5" key="1">
    <citation type="journal article" date="2006" name="Nature">
        <title>Global trends of whole-genome duplications revealed by the ciliate Paramecium tetraurelia.</title>
        <authorList>
            <consortium name="Genoscope"/>
            <person name="Aury J.-M."/>
            <person name="Jaillon O."/>
            <person name="Duret L."/>
            <person name="Noel B."/>
            <person name="Jubin C."/>
            <person name="Porcel B.M."/>
            <person name="Segurens B."/>
            <person name="Daubin V."/>
            <person name="Anthouard V."/>
            <person name="Aiach N."/>
            <person name="Arnaiz O."/>
            <person name="Billaut A."/>
            <person name="Beisson J."/>
            <person name="Blanc I."/>
            <person name="Bouhouche K."/>
            <person name="Camara F."/>
            <person name="Duharcourt S."/>
            <person name="Guigo R."/>
            <person name="Gogendeau D."/>
            <person name="Katinka M."/>
            <person name="Keller A.-M."/>
            <person name="Kissmehl R."/>
            <person name="Klotz C."/>
            <person name="Koll F."/>
            <person name="Le Moue A."/>
            <person name="Lepere C."/>
            <person name="Malinsky S."/>
            <person name="Nowacki M."/>
            <person name="Nowak J.K."/>
            <person name="Plattner H."/>
            <person name="Poulain J."/>
            <person name="Ruiz F."/>
            <person name="Serrano V."/>
            <person name="Zagulski M."/>
            <person name="Dessen P."/>
            <person name="Betermier M."/>
            <person name="Weissenbach J."/>
            <person name="Scarpelli C."/>
            <person name="Schachter V."/>
            <person name="Sperling L."/>
            <person name="Meyer E."/>
            <person name="Cohen J."/>
            <person name="Wincker P."/>
        </authorList>
    </citation>
    <scope>NUCLEOTIDE SEQUENCE [LARGE SCALE GENOMIC DNA]</scope>
    <source>
        <strain evidence="4 5">Stock d4-2</strain>
    </source>
</reference>
<dbReference type="CDD" id="cd07521">
    <property type="entry name" value="HAD_FCP1-like"/>
    <property type="match status" value="1"/>
</dbReference>
<dbReference type="Proteomes" id="UP000000600">
    <property type="component" value="Unassembled WGS sequence"/>
</dbReference>
<evidence type="ECO:0000313" key="5">
    <source>
        <dbReference type="Proteomes" id="UP000000600"/>
    </source>
</evidence>
<name>A0CVY2_PARTE</name>
<evidence type="ECO:0000256" key="1">
    <source>
        <dbReference type="RuleBase" id="RU365079"/>
    </source>
</evidence>
<comment type="similarity">
    <text evidence="1">Belongs to the TIM50 family.</text>
</comment>
<comment type="subcellular location">
    <subcellularLocation>
        <location evidence="1">Mitochondrion inner membrane</location>
        <topology evidence="1">Single-pass membrane protein</topology>
    </subcellularLocation>
</comment>